<evidence type="ECO:0000256" key="1">
    <source>
        <dbReference type="SAM" id="MobiDB-lite"/>
    </source>
</evidence>
<dbReference type="RefSeq" id="XP_073554734.1">
    <property type="nucleotide sequence ID" value="XM_073706709.1"/>
</dbReference>
<dbReference type="Proteomes" id="UP001642720">
    <property type="component" value="Unassembled WGS sequence"/>
</dbReference>
<feature type="region of interest" description="Disordered" evidence="1">
    <location>
        <begin position="21"/>
        <end position="84"/>
    </location>
</feature>
<dbReference type="EMBL" id="PPTA01000019">
    <property type="protein sequence ID" value="TFA98532.1"/>
    <property type="molecule type" value="Genomic_DNA"/>
</dbReference>
<gene>
    <name evidence="2" type="ORF">CCMA1212_009636</name>
</gene>
<keyword evidence="3" id="KW-1185">Reference proteome</keyword>
<evidence type="ECO:0000313" key="2">
    <source>
        <dbReference type="EMBL" id="TFA98532.1"/>
    </source>
</evidence>
<sequence length="84" mass="9230">MHSCPAAQQQEEEVLVLQALWSKSSTPSNPDGLDGEDNQRIRSPKPQTETADKTPGRINSRHYEPVATPKEFESGHRAACNTDG</sequence>
<reference evidence="2 3" key="1">
    <citation type="submission" date="2018-01" db="EMBL/GenBank/DDBJ databases">
        <title>Genome characterization of the sugarcane-associated fungus Trichoderma ghanense CCMA-1212 and their application in lignocelulose bioconversion.</title>
        <authorList>
            <person name="Steindorff A.S."/>
            <person name="Mendes T.D."/>
            <person name="Vilela E.S.D."/>
            <person name="Rodrigues D.S."/>
            <person name="Formighieri E.F."/>
            <person name="Melo I.S."/>
            <person name="Favaro L.C.L."/>
        </authorList>
    </citation>
    <scope>NUCLEOTIDE SEQUENCE [LARGE SCALE GENOMIC DNA]</scope>
    <source>
        <strain evidence="2 3">CCMA-1212</strain>
    </source>
</reference>
<protein>
    <submittedName>
        <fullName evidence="2">Uncharacterized protein</fullName>
    </submittedName>
</protein>
<organism evidence="2 3">
    <name type="scientific">Trichoderma ghanense</name>
    <dbReference type="NCBI Taxonomy" id="65468"/>
    <lineage>
        <taxon>Eukaryota</taxon>
        <taxon>Fungi</taxon>
        <taxon>Dikarya</taxon>
        <taxon>Ascomycota</taxon>
        <taxon>Pezizomycotina</taxon>
        <taxon>Sordariomycetes</taxon>
        <taxon>Hypocreomycetidae</taxon>
        <taxon>Hypocreales</taxon>
        <taxon>Hypocreaceae</taxon>
        <taxon>Trichoderma</taxon>
    </lineage>
</organism>
<accession>A0ABY2GRG7</accession>
<evidence type="ECO:0000313" key="3">
    <source>
        <dbReference type="Proteomes" id="UP001642720"/>
    </source>
</evidence>
<name>A0ABY2GRG7_9HYPO</name>
<dbReference type="GeneID" id="300581159"/>
<proteinExistence type="predicted"/>
<comment type="caution">
    <text evidence="2">The sequence shown here is derived from an EMBL/GenBank/DDBJ whole genome shotgun (WGS) entry which is preliminary data.</text>
</comment>